<dbReference type="Pfam" id="PF04320">
    <property type="entry name" value="YggL_50S_bp"/>
    <property type="match status" value="1"/>
</dbReference>
<reference evidence="1 2" key="1">
    <citation type="journal article" date="2005" name="Arch. Microbiol.">
        <title>The genome sequence of an anaerobic aromatic-degrading denitrifying bacterium, strain EbN1.</title>
        <authorList>
            <person name="Rabus R."/>
            <person name="Kube M."/>
            <person name="Heider J."/>
            <person name="Beck A."/>
            <person name="Heitmann K."/>
            <person name="Widdel F."/>
            <person name="Reinhardt R."/>
        </authorList>
    </citation>
    <scope>NUCLEOTIDE SEQUENCE [LARGE SCALE GENOMIC DNA]</scope>
    <source>
        <strain evidence="1 2">EbN1</strain>
        <plasmid evidence="2">Plasmid pAzo1</plasmid>
    </source>
</reference>
<dbReference type="EMBL" id="CR555307">
    <property type="protein sequence ID" value="CAI10342.1"/>
    <property type="molecule type" value="Genomic_DNA"/>
</dbReference>
<dbReference type="PANTHER" id="PTHR38778:SF1">
    <property type="entry name" value="CYTOPLASMIC PROTEIN"/>
    <property type="match status" value="1"/>
</dbReference>
<sequence>MTKNYRSEALGAIHETMEALSEIGAVDERTMREFDEACLTSVEALSPDEIRALRELGFQLKVQLKEGNDEPAFDALIDDLIVFIEARGLLMGGFGNPSELWHESLICAAGRGSASDEDRFAVRKWLSGHPAVEEVQTGALVDAWYGWETED</sequence>
<keyword evidence="1" id="KW-0614">Plasmid</keyword>
<dbReference type="OrthoDB" id="9799384at2"/>
<evidence type="ECO:0000313" key="1">
    <source>
        <dbReference type="EMBL" id="CAI10342.1"/>
    </source>
</evidence>
<organism evidence="1 2">
    <name type="scientific">Aromatoleum aromaticum (strain DSM 19018 / LMG 30748 / EbN1)</name>
    <name type="common">Azoarcus sp. (strain EbN1)</name>
    <dbReference type="NCBI Taxonomy" id="76114"/>
    <lineage>
        <taxon>Bacteria</taxon>
        <taxon>Pseudomonadati</taxon>
        <taxon>Pseudomonadota</taxon>
        <taxon>Betaproteobacteria</taxon>
        <taxon>Rhodocyclales</taxon>
        <taxon>Rhodocyclaceae</taxon>
        <taxon>Aromatoleum</taxon>
    </lineage>
</organism>
<dbReference type="KEGG" id="eba:p1B135"/>
<evidence type="ECO:0000313" key="2">
    <source>
        <dbReference type="Proteomes" id="UP000006552"/>
    </source>
</evidence>
<dbReference type="AlphaFoldDB" id="Q5NX72"/>
<proteinExistence type="predicted"/>
<dbReference type="InterPro" id="IPR007416">
    <property type="entry name" value="YggL_50S_bp"/>
</dbReference>
<gene>
    <name evidence="1" type="ORF">p1B135</name>
</gene>
<evidence type="ECO:0008006" key="3">
    <source>
        <dbReference type="Google" id="ProtNLM"/>
    </source>
</evidence>
<accession>Q5NX72</accession>
<name>Q5NX72_AROAE</name>
<dbReference type="HOGENOM" id="CLU_1727576_0_0_4"/>
<keyword evidence="2" id="KW-1185">Reference proteome</keyword>
<protein>
    <recommendedName>
        <fullName evidence="3">DUF469 family protein</fullName>
    </recommendedName>
</protein>
<dbReference type="RefSeq" id="WP_011254835.1">
    <property type="nucleotide sequence ID" value="NC_006823.1"/>
</dbReference>
<dbReference type="GO" id="GO:0005829">
    <property type="term" value="C:cytosol"/>
    <property type="evidence" value="ECO:0007669"/>
    <property type="project" value="TreeGrafter"/>
</dbReference>
<dbReference type="Proteomes" id="UP000006552">
    <property type="component" value="Plasmid 1"/>
</dbReference>
<geneLocation type="plasmid" evidence="2">
    <name>pAzo1</name>
</geneLocation>
<dbReference type="PANTHER" id="PTHR38778">
    <property type="entry name" value="CYTOPLASMIC PROTEIN-RELATED"/>
    <property type="match status" value="1"/>
</dbReference>